<dbReference type="InterPro" id="IPR036063">
    <property type="entry name" value="Smr_dom_sf"/>
</dbReference>
<evidence type="ECO:0000313" key="3">
    <source>
        <dbReference type="Proteomes" id="UP000783871"/>
    </source>
</evidence>
<dbReference type="Pfam" id="PF01713">
    <property type="entry name" value="Smr"/>
    <property type="match status" value="1"/>
</dbReference>
<reference evidence="2 3" key="1">
    <citation type="submission" date="2020-03" db="EMBL/GenBank/DDBJ databases">
        <title>WGS of actinomycetes isolated from Thailand.</title>
        <authorList>
            <person name="Thawai C."/>
        </authorList>
    </citation>
    <scope>NUCLEOTIDE SEQUENCE [LARGE SCALE GENOMIC DNA]</scope>
    <source>
        <strain evidence="2 3">HSS6-12</strain>
    </source>
</reference>
<comment type="caution">
    <text evidence="2">The sequence shown here is derived from an EMBL/GenBank/DDBJ whole genome shotgun (WGS) entry which is preliminary data.</text>
</comment>
<dbReference type="Gene3D" id="3.30.1370.110">
    <property type="match status" value="1"/>
</dbReference>
<sequence length="86" mass="10161">MTKLTLDLHPIFQSDRDIDRTLREIMFEAVRTKAELVEIIPGKGRGQLRRRVLGFLAQRHIRRLYDRVETDPDNSGVIYVRFSRHA</sequence>
<proteinExistence type="predicted"/>
<dbReference type="InterPro" id="IPR002625">
    <property type="entry name" value="Smr_dom"/>
</dbReference>
<gene>
    <name evidence="2" type="ORF">HCJ94_00210</name>
</gene>
<accession>A0ABX0Z2M7</accession>
<feature type="domain" description="Smr" evidence="1">
    <location>
        <begin position="6"/>
        <end position="82"/>
    </location>
</feature>
<evidence type="ECO:0000313" key="2">
    <source>
        <dbReference type="EMBL" id="NJP30456.1"/>
    </source>
</evidence>
<protein>
    <submittedName>
        <fullName evidence="2">Smr/MutS family protein</fullName>
    </submittedName>
</protein>
<dbReference type="SUPFAM" id="SSF160443">
    <property type="entry name" value="SMR domain-like"/>
    <property type="match status" value="1"/>
</dbReference>
<keyword evidence="3" id="KW-1185">Reference proteome</keyword>
<name>A0ABX0Z2M7_9ACTN</name>
<evidence type="ECO:0000259" key="1">
    <source>
        <dbReference type="Pfam" id="PF01713"/>
    </source>
</evidence>
<dbReference type="EMBL" id="JAATEO010000001">
    <property type="protein sequence ID" value="NJP30456.1"/>
    <property type="molecule type" value="Genomic_DNA"/>
</dbReference>
<dbReference type="RefSeq" id="WP_167998900.1">
    <property type="nucleotide sequence ID" value="NZ_JAATEO010000001.1"/>
</dbReference>
<organism evidence="2 3">
    <name type="scientific">Micromonospora thermarum</name>
    <dbReference type="NCBI Taxonomy" id="2720024"/>
    <lineage>
        <taxon>Bacteria</taxon>
        <taxon>Bacillati</taxon>
        <taxon>Actinomycetota</taxon>
        <taxon>Actinomycetes</taxon>
        <taxon>Micromonosporales</taxon>
        <taxon>Micromonosporaceae</taxon>
        <taxon>Micromonospora</taxon>
    </lineage>
</organism>
<dbReference type="Proteomes" id="UP000783871">
    <property type="component" value="Unassembled WGS sequence"/>
</dbReference>